<protein>
    <submittedName>
        <fullName evidence="3">P-loop containing nucleoside triphosphate hydrolase protein</fullName>
    </submittedName>
</protein>
<dbReference type="PANTHER" id="PTHR24223:SF269">
    <property type="entry name" value="ABC MULTIDRUG TRANSPORTER (EUROFUNG)-RELATED"/>
    <property type="match status" value="1"/>
</dbReference>
<evidence type="ECO:0000313" key="3">
    <source>
        <dbReference type="EMBL" id="KAF2490636.1"/>
    </source>
</evidence>
<dbReference type="Gene3D" id="3.40.50.300">
    <property type="entry name" value="P-loop containing nucleotide triphosphate hydrolases"/>
    <property type="match status" value="1"/>
</dbReference>
<evidence type="ECO:0000256" key="1">
    <source>
        <dbReference type="ARBA" id="ARBA00022741"/>
    </source>
</evidence>
<proteinExistence type="predicted"/>
<evidence type="ECO:0000256" key="2">
    <source>
        <dbReference type="ARBA" id="ARBA00022840"/>
    </source>
</evidence>
<gene>
    <name evidence="3" type="ORF">BU16DRAFT_422805</name>
</gene>
<sequence length="146" mass="15979">IPQEPHSLPGSIRLKLDPPFLCTDAQLTACLRKVSLHTAVIALGGLDAPLAESALSHGQRQLLSLTRAILKKEAQGARVLVLDEATSSLDQVTERTVQRVLREEFKGCIVVAVAHYIETIVDFNEVVVLVLKIGRMVARGRPRELL</sequence>
<accession>A0A6A6QF20</accession>
<organism evidence="3 4">
    <name type="scientific">Lophium mytilinum</name>
    <dbReference type="NCBI Taxonomy" id="390894"/>
    <lineage>
        <taxon>Eukaryota</taxon>
        <taxon>Fungi</taxon>
        <taxon>Dikarya</taxon>
        <taxon>Ascomycota</taxon>
        <taxon>Pezizomycotina</taxon>
        <taxon>Dothideomycetes</taxon>
        <taxon>Pleosporomycetidae</taxon>
        <taxon>Mytilinidiales</taxon>
        <taxon>Mytilinidiaceae</taxon>
        <taxon>Lophium</taxon>
    </lineage>
</organism>
<dbReference type="GO" id="GO:0016787">
    <property type="term" value="F:hydrolase activity"/>
    <property type="evidence" value="ECO:0007669"/>
    <property type="project" value="UniProtKB-KW"/>
</dbReference>
<dbReference type="GO" id="GO:0005524">
    <property type="term" value="F:ATP binding"/>
    <property type="evidence" value="ECO:0007669"/>
    <property type="project" value="UniProtKB-KW"/>
</dbReference>
<dbReference type="Proteomes" id="UP000799750">
    <property type="component" value="Unassembled WGS sequence"/>
</dbReference>
<dbReference type="InterPro" id="IPR027417">
    <property type="entry name" value="P-loop_NTPase"/>
</dbReference>
<dbReference type="InterPro" id="IPR050173">
    <property type="entry name" value="ABC_transporter_C-like"/>
</dbReference>
<keyword evidence="3" id="KW-0378">Hydrolase</keyword>
<dbReference type="EMBL" id="MU004197">
    <property type="protein sequence ID" value="KAF2490636.1"/>
    <property type="molecule type" value="Genomic_DNA"/>
</dbReference>
<dbReference type="AlphaFoldDB" id="A0A6A6QF20"/>
<dbReference type="SUPFAM" id="SSF52540">
    <property type="entry name" value="P-loop containing nucleoside triphosphate hydrolases"/>
    <property type="match status" value="1"/>
</dbReference>
<keyword evidence="4" id="KW-1185">Reference proteome</keyword>
<name>A0A6A6QF20_9PEZI</name>
<reference evidence="3" key="1">
    <citation type="journal article" date="2020" name="Stud. Mycol.">
        <title>101 Dothideomycetes genomes: a test case for predicting lifestyles and emergence of pathogens.</title>
        <authorList>
            <person name="Haridas S."/>
            <person name="Albert R."/>
            <person name="Binder M."/>
            <person name="Bloem J."/>
            <person name="Labutti K."/>
            <person name="Salamov A."/>
            <person name="Andreopoulos B."/>
            <person name="Baker S."/>
            <person name="Barry K."/>
            <person name="Bills G."/>
            <person name="Bluhm B."/>
            <person name="Cannon C."/>
            <person name="Castanera R."/>
            <person name="Culley D."/>
            <person name="Daum C."/>
            <person name="Ezra D."/>
            <person name="Gonzalez J."/>
            <person name="Henrissat B."/>
            <person name="Kuo A."/>
            <person name="Liang C."/>
            <person name="Lipzen A."/>
            <person name="Lutzoni F."/>
            <person name="Magnuson J."/>
            <person name="Mondo S."/>
            <person name="Nolan M."/>
            <person name="Ohm R."/>
            <person name="Pangilinan J."/>
            <person name="Park H.-J."/>
            <person name="Ramirez L."/>
            <person name="Alfaro M."/>
            <person name="Sun H."/>
            <person name="Tritt A."/>
            <person name="Yoshinaga Y."/>
            <person name="Zwiers L.-H."/>
            <person name="Turgeon B."/>
            <person name="Goodwin S."/>
            <person name="Spatafora J."/>
            <person name="Crous P."/>
            <person name="Grigoriev I."/>
        </authorList>
    </citation>
    <scope>NUCLEOTIDE SEQUENCE</scope>
    <source>
        <strain evidence="3">CBS 269.34</strain>
    </source>
</reference>
<dbReference type="PANTHER" id="PTHR24223">
    <property type="entry name" value="ATP-BINDING CASSETTE SUB-FAMILY C"/>
    <property type="match status" value="1"/>
</dbReference>
<feature type="non-terminal residue" evidence="3">
    <location>
        <position position="146"/>
    </location>
</feature>
<feature type="non-terminal residue" evidence="3">
    <location>
        <position position="1"/>
    </location>
</feature>
<dbReference type="GO" id="GO:0042626">
    <property type="term" value="F:ATPase-coupled transmembrane transporter activity"/>
    <property type="evidence" value="ECO:0007669"/>
    <property type="project" value="TreeGrafter"/>
</dbReference>
<evidence type="ECO:0000313" key="4">
    <source>
        <dbReference type="Proteomes" id="UP000799750"/>
    </source>
</evidence>
<dbReference type="GO" id="GO:0016020">
    <property type="term" value="C:membrane"/>
    <property type="evidence" value="ECO:0007669"/>
    <property type="project" value="TreeGrafter"/>
</dbReference>
<keyword evidence="1" id="KW-0547">Nucleotide-binding</keyword>
<keyword evidence="2" id="KW-0067">ATP-binding</keyword>
<dbReference type="OrthoDB" id="6500128at2759"/>